<evidence type="ECO:0000256" key="1">
    <source>
        <dbReference type="SAM" id="MobiDB-lite"/>
    </source>
</evidence>
<name>M2Q8E6_9PSEU</name>
<accession>M2Q8E6</accession>
<proteinExistence type="predicted"/>
<dbReference type="RefSeq" id="WP_005166393.1">
    <property type="nucleotide sequence ID" value="NZ_ANMG01000085.1"/>
</dbReference>
<protein>
    <submittedName>
        <fullName evidence="2">Uncharacterized protein</fullName>
    </submittedName>
</protein>
<evidence type="ECO:0000313" key="3">
    <source>
        <dbReference type="Proteomes" id="UP000014137"/>
    </source>
</evidence>
<comment type="caution">
    <text evidence="2">The sequence shown here is derived from an EMBL/GenBank/DDBJ whole genome shotgun (WGS) entry which is preliminary data.</text>
</comment>
<dbReference type="PATRIC" id="fig|1238180.3.peg.7405"/>
<organism evidence="2 3">
    <name type="scientific">Amycolatopsis azurea DSM 43854</name>
    <dbReference type="NCBI Taxonomy" id="1238180"/>
    <lineage>
        <taxon>Bacteria</taxon>
        <taxon>Bacillati</taxon>
        <taxon>Actinomycetota</taxon>
        <taxon>Actinomycetes</taxon>
        <taxon>Pseudonocardiales</taxon>
        <taxon>Pseudonocardiaceae</taxon>
        <taxon>Amycolatopsis</taxon>
    </lineage>
</organism>
<reference evidence="2 3" key="1">
    <citation type="submission" date="2012-10" db="EMBL/GenBank/DDBJ databases">
        <title>Genome assembly of Amycolatopsis azurea DSM 43854.</title>
        <authorList>
            <person name="Khatri I."/>
            <person name="Kaur I."/>
            <person name="Subramanian S."/>
            <person name="Mayilraj S."/>
        </authorList>
    </citation>
    <scope>NUCLEOTIDE SEQUENCE [LARGE SCALE GENOMIC DNA]</scope>
    <source>
        <strain evidence="2 3">DSM 43854</strain>
    </source>
</reference>
<feature type="region of interest" description="Disordered" evidence="1">
    <location>
        <begin position="1"/>
        <end position="21"/>
    </location>
</feature>
<dbReference type="EMBL" id="ANMG01000085">
    <property type="protein sequence ID" value="EMD22931.1"/>
    <property type="molecule type" value="Genomic_DNA"/>
</dbReference>
<sequence length="40" mass="4217">MSGDKDQQEPQLPQQPVDLSDLRCECGKPVPECDAAGGCA</sequence>
<dbReference type="AlphaFoldDB" id="M2Q8E6"/>
<gene>
    <name evidence="2" type="ORF">C791_7931</name>
</gene>
<dbReference type="Proteomes" id="UP000014137">
    <property type="component" value="Unassembled WGS sequence"/>
</dbReference>
<evidence type="ECO:0000313" key="2">
    <source>
        <dbReference type="EMBL" id="EMD22931.1"/>
    </source>
</evidence>